<accession>A0A8S5T8N2</accession>
<name>A0A8S5T8N2_9CAUD</name>
<protein>
    <submittedName>
        <fullName evidence="1">Uncharacterized protein</fullName>
    </submittedName>
</protein>
<evidence type="ECO:0000313" key="1">
    <source>
        <dbReference type="EMBL" id="DAF59692.1"/>
    </source>
</evidence>
<sequence length="29" mass="3470">MWETINNEWDGIWWKHLSSFYNGGLVAKS</sequence>
<proteinExistence type="predicted"/>
<dbReference type="EMBL" id="BK032775">
    <property type="protein sequence ID" value="DAF59692.1"/>
    <property type="molecule type" value="Genomic_DNA"/>
</dbReference>
<organism evidence="1">
    <name type="scientific">Siphoviridae sp. ct0Wl9</name>
    <dbReference type="NCBI Taxonomy" id="2827763"/>
    <lineage>
        <taxon>Viruses</taxon>
        <taxon>Duplodnaviria</taxon>
        <taxon>Heunggongvirae</taxon>
        <taxon>Uroviricota</taxon>
        <taxon>Caudoviricetes</taxon>
    </lineage>
</organism>
<reference evidence="1" key="1">
    <citation type="journal article" date="2021" name="Proc. Natl. Acad. Sci. U.S.A.">
        <title>A Catalog of Tens of Thousands of Viruses from Human Metagenomes Reveals Hidden Associations with Chronic Diseases.</title>
        <authorList>
            <person name="Tisza M.J."/>
            <person name="Buck C.B."/>
        </authorList>
    </citation>
    <scope>NUCLEOTIDE SEQUENCE</scope>
    <source>
        <strain evidence="1">Ct0Wl9</strain>
    </source>
</reference>